<gene>
    <name evidence="6" type="ORF">SLS58_003514</name>
</gene>
<keyword evidence="5" id="KW-0732">Signal</keyword>
<feature type="signal peptide" evidence="5">
    <location>
        <begin position="1"/>
        <end position="16"/>
    </location>
</feature>
<feature type="chain" id="PRO_5045439011" description="1-alkyl-2-acetylglycerophosphocholine esterase" evidence="5">
    <location>
        <begin position="17"/>
        <end position="412"/>
    </location>
</feature>
<dbReference type="Gene3D" id="3.40.50.1820">
    <property type="entry name" value="alpha/beta hydrolase"/>
    <property type="match status" value="1"/>
</dbReference>
<protein>
    <recommendedName>
        <fullName evidence="1">1-alkyl-2-acetylglycerophosphocholine esterase</fullName>
        <ecNumber evidence="1">3.1.1.47</ecNumber>
    </recommendedName>
</protein>
<dbReference type="Proteomes" id="UP001521184">
    <property type="component" value="Unassembled WGS sequence"/>
</dbReference>
<evidence type="ECO:0000313" key="6">
    <source>
        <dbReference type="EMBL" id="KAL1646094.1"/>
    </source>
</evidence>
<keyword evidence="2" id="KW-0378">Hydrolase</keyword>
<dbReference type="PANTHER" id="PTHR10272">
    <property type="entry name" value="PLATELET-ACTIVATING FACTOR ACETYLHYDROLASE"/>
    <property type="match status" value="1"/>
</dbReference>
<dbReference type="PANTHER" id="PTHR10272:SF0">
    <property type="entry name" value="PLATELET-ACTIVATING FACTOR ACETYLHYDROLASE"/>
    <property type="match status" value="1"/>
</dbReference>
<organism evidence="6 7">
    <name type="scientific">Diplodia intermedia</name>
    <dbReference type="NCBI Taxonomy" id="856260"/>
    <lineage>
        <taxon>Eukaryota</taxon>
        <taxon>Fungi</taxon>
        <taxon>Dikarya</taxon>
        <taxon>Ascomycota</taxon>
        <taxon>Pezizomycotina</taxon>
        <taxon>Dothideomycetes</taxon>
        <taxon>Dothideomycetes incertae sedis</taxon>
        <taxon>Botryosphaeriales</taxon>
        <taxon>Botryosphaeriaceae</taxon>
        <taxon>Diplodia</taxon>
    </lineage>
</organism>
<dbReference type="InterPro" id="IPR029058">
    <property type="entry name" value="AB_hydrolase_fold"/>
</dbReference>
<keyword evidence="4" id="KW-0443">Lipid metabolism</keyword>
<dbReference type="EC" id="3.1.1.47" evidence="1"/>
<evidence type="ECO:0000256" key="3">
    <source>
        <dbReference type="ARBA" id="ARBA00022963"/>
    </source>
</evidence>
<evidence type="ECO:0000313" key="7">
    <source>
        <dbReference type="Proteomes" id="UP001521184"/>
    </source>
</evidence>
<keyword evidence="3" id="KW-0442">Lipid degradation</keyword>
<dbReference type="SUPFAM" id="SSF53474">
    <property type="entry name" value="alpha/beta-Hydrolases"/>
    <property type="match status" value="1"/>
</dbReference>
<proteinExistence type="predicted"/>
<sequence length="412" mass="43797">MRSLMLTLGGLSLAHAIALWEPTGPYHVGYTQHIFDHTTPNDPTWPGTFMLLTIYYPTLQIPNTTVPYLDAISATIFESTIGLPAASLSQLTTRLQFQAPTLAGTSPAFANGTSPHATLVFTPGAGLPASAYTAYLSDLASHGHAVVAIDHPGEAPYLPLPYGGFNGSTGIYGYPDFSNYPTTITEAFQILAFRESDILAAVGDDAFFPALVARYGAPFNVTHYGVFGHSVGGAAAAGVMGAEGAEKALFGAGGANLDGSLIQLLDQPAGERDDPSVAAPDVGGVGPFLEVGSEAHFAGNESGDATWAHFNRAQTGWLRDVQVDGTRHLDFSDIPLWIDLLGQRDRLNRTWVGPVGGERVTTVTTALLRELFGSVEGKGLRGVDEWLEEAPELRLLFEHDPRKSVDEPHIKG</sequence>
<reference evidence="6 7" key="1">
    <citation type="journal article" date="2023" name="Plant Dis.">
        <title>First Report of Diplodia intermedia Causing Canker and Dieback Diseases on Apple Trees in Canada.</title>
        <authorList>
            <person name="Ellouze W."/>
            <person name="Ilyukhin E."/>
            <person name="Sulman M."/>
            <person name="Ali S."/>
        </authorList>
    </citation>
    <scope>NUCLEOTIDE SEQUENCE [LARGE SCALE GENOMIC DNA]</scope>
    <source>
        <strain evidence="6 7">M45-28</strain>
    </source>
</reference>
<accession>A0ABR3TWX8</accession>
<evidence type="ECO:0000256" key="1">
    <source>
        <dbReference type="ARBA" id="ARBA00013201"/>
    </source>
</evidence>
<evidence type="ECO:0000256" key="2">
    <source>
        <dbReference type="ARBA" id="ARBA00022801"/>
    </source>
</evidence>
<keyword evidence="7" id="KW-1185">Reference proteome</keyword>
<dbReference type="EMBL" id="JAKEKT020000017">
    <property type="protein sequence ID" value="KAL1646094.1"/>
    <property type="molecule type" value="Genomic_DNA"/>
</dbReference>
<name>A0ABR3TWX8_9PEZI</name>
<evidence type="ECO:0000256" key="4">
    <source>
        <dbReference type="ARBA" id="ARBA00023098"/>
    </source>
</evidence>
<comment type="caution">
    <text evidence="6">The sequence shown here is derived from an EMBL/GenBank/DDBJ whole genome shotgun (WGS) entry which is preliminary data.</text>
</comment>
<evidence type="ECO:0000256" key="5">
    <source>
        <dbReference type="SAM" id="SignalP"/>
    </source>
</evidence>